<keyword evidence="3" id="KW-1185">Reference proteome</keyword>
<gene>
    <name evidence="2" type="ORF">LJ725_00140</name>
</gene>
<dbReference type="PANTHER" id="PTHR21248:SF22">
    <property type="entry name" value="PHOSPHOLIPASE D"/>
    <property type="match status" value="1"/>
</dbReference>
<accession>A0ABS8KMS8</accession>
<dbReference type="SUPFAM" id="SSF56024">
    <property type="entry name" value="Phospholipase D/nuclease"/>
    <property type="match status" value="2"/>
</dbReference>
<feature type="domain" description="PLD phosphodiesterase" evidence="1">
    <location>
        <begin position="520"/>
        <end position="547"/>
    </location>
</feature>
<organism evidence="2 3">
    <name type="scientific">Reyranella aquatilis</name>
    <dbReference type="NCBI Taxonomy" id="2035356"/>
    <lineage>
        <taxon>Bacteria</taxon>
        <taxon>Pseudomonadati</taxon>
        <taxon>Pseudomonadota</taxon>
        <taxon>Alphaproteobacteria</taxon>
        <taxon>Hyphomicrobiales</taxon>
        <taxon>Reyranellaceae</taxon>
        <taxon>Reyranella</taxon>
    </lineage>
</organism>
<dbReference type="Proteomes" id="UP001198862">
    <property type="component" value="Unassembled WGS sequence"/>
</dbReference>
<evidence type="ECO:0000313" key="3">
    <source>
        <dbReference type="Proteomes" id="UP001198862"/>
    </source>
</evidence>
<comment type="caution">
    <text evidence="2">The sequence shown here is derived from an EMBL/GenBank/DDBJ whole genome shotgun (WGS) entry which is preliminary data.</text>
</comment>
<evidence type="ECO:0000313" key="2">
    <source>
        <dbReference type="EMBL" id="MCC8427360.1"/>
    </source>
</evidence>
<reference evidence="2 3" key="1">
    <citation type="submission" date="2021-11" db="EMBL/GenBank/DDBJ databases">
        <authorList>
            <person name="Lee D.-H."/>
            <person name="Kim S.-B."/>
        </authorList>
    </citation>
    <scope>NUCLEOTIDE SEQUENCE [LARGE SCALE GENOMIC DNA]</scope>
    <source>
        <strain evidence="2 3">KCTC 52223</strain>
    </source>
</reference>
<dbReference type="Gene3D" id="3.30.870.10">
    <property type="entry name" value="Endonuclease Chain A"/>
    <property type="match status" value="2"/>
</dbReference>
<name>A0ABS8KMS8_9HYPH</name>
<dbReference type="PROSITE" id="PS50035">
    <property type="entry name" value="PLD"/>
    <property type="match status" value="2"/>
</dbReference>
<evidence type="ECO:0000259" key="1">
    <source>
        <dbReference type="PROSITE" id="PS50035"/>
    </source>
</evidence>
<dbReference type="InterPro" id="IPR001736">
    <property type="entry name" value="PLipase_D/transphosphatidylase"/>
</dbReference>
<dbReference type="EMBL" id="JAJISD010000001">
    <property type="protein sequence ID" value="MCC8427360.1"/>
    <property type="molecule type" value="Genomic_DNA"/>
</dbReference>
<dbReference type="Pfam" id="PF00614">
    <property type="entry name" value="PLDc"/>
    <property type="match status" value="1"/>
</dbReference>
<feature type="domain" description="PLD phosphodiesterase" evidence="1">
    <location>
        <begin position="266"/>
        <end position="293"/>
    </location>
</feature>
<sequence length="596" mass="65171">MFRRLVLLLILVAADSCSGDLPSSAVSDSQAERDFGILRSSTSIVALIRERGITPPDLSAPDPLAQLQRELAKSDPAGTFAGITYDLTRGNGLLVDWLVQTPNRWGRKADDLTWFAMGCKDCEPDVSLPACNTDSDCKGGTCTAIWPRTPGARTAARKVCLGHSDALPLRIHDLVASARQSVDIVELQPAPTGRFSAALQAAIAELAFSRRQVEVRVLIGQFPPKGVDAAAFLGELTKMARDIPGSRVTVSVSAMRTCTVLESCNSFSWNHGKFIVVDGREAIVGGHNLWTEDYLTDNPVHDLSMQVRGPAAASASRFADRLWSYVCGNLEYKESISLATYVPGHGEFSQRCPAALATRRAVTGTGNVEIMGTGRLGAGITEDFANQSELARDLMFGAARKTIRVAQQDLGFRLGRSDTLFPESSLDEMIDLMERDGDVYVVLSNPGSIGNGGSPYYNDVPLQVLAKRLKDIVQKRIDTADPRSRYAIRKGPDPVNALLCRHFHLASFRFGPDDSWPGGKTIANHSKLWMVDDRIFYIGSDNMYPVNLQEFGSIVDDRKAAGTLLESYWNPLWQWSKRAAVSGEGVEKCIFRDIIR</sequence>
<dbReference type="SMART" id="SM00155">
    <property type="entry name" value="PLDc"/>
    <property type="match status" value="2"/>
</dbReference>
<protein>
    <recommendedName>
        <fullName evidence="1">PLD phosphodiesterase domain-containing protein</fullName>
    </recommendedName>
</protein>
<dbReference type="PANTHER" id="PTHR21248">
    <property type="entry name" value="CARDIOLIPIN SYNTHASE"/>
    <property type="match status" value="1"/>
</dbReference>
<dbReference type="RefSeq" id="WP_230548602.1">
    <property type="nucleotide sequence ID" value="NZ_JAJISD010000001.1"/>
</dbReference>
<proteinExistence type="predicted"/>